<keyword evidence="7" id="KW-0221">Differentiation</keyword>
<evidence type="ECO:0000256" key="11">
    <source>
        <dbReference type="ARBA" id="ARBA00023254"/>
    </source>
</evidence>
<gene>
    <name evidence="16" type="primary">MAEL</name>
</gene>
<evidence type="ECO:0000256" key="4">
    <source>
        <dbReference type="ARBA" id="ARBA00021076"/>
    </source>
</evidence>
<protein>
    <recommendedName>
        <fullName evidence="4">Protein maelstrom homolog</fullName>
    </recommendedName>
</protein>
<evidence type="ECO:0000256" key="7">
    <source>
        <dbReference type="ARBA" id="ARBA00022782"/>
    </source>
</evidence>
<evidence type="ECO:0000259" key="15">
    <source>
        <dbReference type="Pfam" id="PF13017"/>
    </source>
</evidence>
<sequence>MARRGGHRTAFLWFVHDQLPGLERRGLSVTCVGDAVPYCSQAWESLTEEEKMMYAEKARTWNSKKRSQKTVKETRNVPDPVPAPLTTKMPCVTPLPDASALSWKNDQDMVADIFYFLDIYSYGRLPPHCEQRFLPCEIGCVRYSLQHGILADFHHFIDPEVPPRGFRYHCQASSDETHKIPISGFHHPRACYAVVLRELIEFAQPARGARPRFFCRSNDRFRINWCLGRMASITGIESHWELFAVEDLIMKLYQKKYQKEPSNVWVYRKLDVCLWDFSSNTRCKWHEENDIICCALASCKKMGYCISKSFAGVYGVPLTAAHLPLQDSDSDQGTNTRIVKLDAGHNQKMKAESSGCNKPLGCPRQDQEFVPSNCDSPCGVKTSPCGTSVVQGRGVIRLLRSASDLSKPFSN</sequence>
<dbReference type="PANTHER" id="PTHR21358">
    <property type="entry name" value="PROTEIN MAELSTROM HOMOLOG"/>
    <property type="match status" value="1"/>
</dbReference>
<dbReference type="Ensembl" id="ENSZALT00000023327.1">
    <property type="protein sequence ID" value="ENSZALP00000017533.1"/>
    <property type="gene ID" value="ENSZALG00000014152.1"/>
</dbReference>
<evidence type="ECO:0000256" key="9">
    <source>
        <dbReference type="ARBA" id="ARBA00023158"/>
    </source>
</evidence>
<dbReference type="OrthoDB" id="24555at2759"/>
<dbReference type="GO" id="GO:0045892">
    <property type="term" value="P:negative regulation of DNA-templated transcription"/>
    <property type="evidence" value="ECO:0007669"/>
    <property type="project" value="TreeGrafter"/>
</dbReference>
<dbReference type="GO" id="GO:0034587">
    <property type="term" value="P:piRNA processing"/>
    <property type="evidence" value="ECO:0007669"/>
    <property type="project" value="TreeGrafter"/>
</dbReference>
<feature type="domain" description="Maelstrom" evidence="15">
    <location>
        <begin position="129"/>
        <end position="326"/>
    </location>
</feature>
<proteinExistence type="inferred from homology"/>
<dbReference type="Pfam" id="PF13017">
    <property type="entry name" value="Maelstrom"/>
    <property type="match status" value="1"/>
</dbReference>
<dbReference type="SUPFAM" id="SSF47095">
    <property type="entry name" value="HMG-box"/>
    <property type="match status" value="1"/>
</dbReference>
<dbReference type="KEGG" id="zab:102068759"/>
<dbReference type="PANTHER" id="PTHR21358:SF4">
    <property type="entry name" value="PROTEIN MAELSTROM HOMOLOG"/>
    <property type="match status" value="1"/>
</dbReference>
<dbReference type="Pfam" id="PF09011">
    <property type="entry name" value="HMG_box_2"/>
    <property type="match status" value="1"/>
</dbReference>
<evidence type="ECO:0000256" key="5">
    <source>
        <dbReference type="ARBA" id="ARBA00022473"/>
    </source>
</evidence>
<dbReference type="InterPro" id="IPR036910">
    <property type="entry name" value="HMG_box_dom_sf"/>
</dbReference>
<evidence type="ECO:0000256" key="3">
    <source>
        <dbReference type="ARBA" id="ARBA00007057"/>
    </source>
</evidence>
<name>A0A8D2N4G8_ZONAL</name>
<dbReference type="InterPro" id="IPR039259">
    <property type="entry name" value="Protein_maelstrom"/>
</dbReference>
<dbReference type="GO" id="GO:0007140">
    <property type="term" value="P:male meiotic nuclear division"/>
    <property type="evidence" value="ECO:0007669"/>
    <property type="project" value="TreeGrafter"/>
</dbReference>
<dbReference type="CTD" id="84944"/>
<dbReference type="Gene3D" id="1.10.30.10">
    <property type="entry name" value="High mobility group box domain"/>
    <property type="match status" value="1"/>
</dbReference>
<comment type="function">
    <text evidence="12">Plays a central role during spermatogenesis by repressing transposable elements and preventing their mobilization, which is essential for the germline integrity. Acts via the piRNA metabolic process, which mediates the repression of transposable elements during meiosis by forming complexes composed of piRNAs and Piwi proteins and governs the methylation and subsequent repression of transposons. Its association with piP-bodies suggests a participation in the secondary piRNAs metabolic process. Required for the localization of germ-cell factors to the meiotic nuage.</text>
</comment>
<comment type="similarity">
    <text evidence="3">Belongs to the maelstrom family.</text>
</comment>
<keyword evidence="11" id="KW-0469">Meiosis</keyword>
<dbReference type="Proteomes" id="UP000694413">
    <property type="component" value="Unassembled WGS sequence"/>
</dbReference>
<evidence type="ECO:0000256" key="8">
    <source>
        <dbReference type="ARBA" id="ARBA00023125"/>
    </source>
</evidence>
<dbReference type="GO" id="GO:0043186">
    <property type="term" value="C:P granule"/>
    <property type="evidence" value="ECO:0007669"/>
    <property type="project" value="TreeGrafter"/>
</dbReference>
<dbReference type="GO" id="GO:0060964">
    <property type="term" value="P:regulation of miRNA-mediated gene silencing"/>
    <property type="evidence" value="ECO:0007669"/>
    <property type="project" value="InterPro"/>
</dbReference>
<keyword evidence="5" id="KW-0217">Developmental protein</keyword>
<evidence type="ECO:0000313" key="16">
    <source>
        <dbReference type="Ensembl" id="ENSZALP00000017533.1"/>
    </source>
</evidence>
<accession>A0A8D2N4G8</accession>
<evidence type="ECO:0000256" key="10">
    <source>
        <dbReference type="ARBA" id="ARBA00023242"/>
    </source>
</evidence>
<keyword evidence="9" id="KW-0943">RNA-mediated gene silencing</keyword>
<reference evidence="16" key="2">
    <citation type="submission" date="2025-09" db="UniProtKB">
        <authorList>
            <consortium name="Ensembl"/>
        </authorList>
    </citation>
    <scope>IDENTIFICATION</scope>
</reference>
<evidence type="ECO:0000256" key="13">
    <source>
        <dbReference type="SAM" id="MobiDB-lite"/>
    </source>
</evidence>
<keyword evidence="17" id="KW-1185">Reference proteome</keyword>
<dbReference type="GO" id="GO:0005634">
    <property type="term" value="C:nucleus"/>
    <property type="evidence" value="ECO:0007669"/>
    <property type="project" value="UniProtKB-SubCell"/>
</dbReference>
<keyword evidence="6" id="KW-0963">Cytoplasm</keyword>
<comment type="subcellular location">
    <subcellularLocation>
        <location evidence="2">Cytoplasm</location>
    </subcellularLocation>
    <subcellularLocation>
        <location evidence="1">Nucleus</location>
    </subcellularLocation>
</comment>
<feature type="domain" description="HMG box" evidence="14">
    <location>
        <begin position="6"/>
        <end position="67"/>
    </location>
</feature>
<dbReference type="GeneID" id="102068759"/>
<organism evidence="16 17">
    <name type="scientific">Zonotrichia albicollis</name>
    <name type="common">White-throated sparrow</name>
    <name type="synonym">Fringilla albicollis</name>
    <dbReference type="NCBI Taxonomy" id="44394"/>
    <lineage>
        <taxon>Eukaryota</taxon>
        <taxon>Metazoa</taxon>
        <taxon>Chordata</taxon>
        <taxon>Craniata</taxon>
        <taxon>Vertebrata</taxon>
        <taxon>Euteleostomi</taxon>
        <taxon>Archelosauria</taxon>
        <taxon>Archosauria</taxon>
        <taxon>Dinosauria</taxon>
        <taxon>Saurischia</taxon>
        <taxon>Theropoda</taxon>
        <taxon>Coelurosauria</taxon>
        <taxon>Aves</taxon>
        <taxon>Neognathae</taxon>
        <taxon>Neoaves</taxon>
        <taxon>Telluraves</taxon>
        <taxon>Australaves</taxon>
        <taxon>Passeriformes</taxon>
        <taxon>Passerellidae</taxon>
        <taxon>Zonotrichia</taxon>
    </lineage>
</organism>
<dbReference type="GO" id="GO:0030154">
    <property type="term" value="P:cell differentiation"/>
    <property type="evidence" value="ECO:0007669"/>
    <property type="project" value="UniProtKB-KW"/>
</dbReference>
<evidence type="ECO:0000313" key="17">
    <source>
        <dbReference type="Proteomes" id="UP000694413"/>
    </source>
</evidence>
<evidence type="ECO:0000256" key="2">
    <source>
        <dbReference type="ARBA" id="ARBA00004496"/>
    </source>
</evidence>
<dbReference type="GO" id="GO:0007283">
    <property type="term" value="P:spermatogenesis"/>
    <property type="evidence" value="ECO:0007669"/>
    <property type="project" value="TreeGrafter"/>
</dbReference>
<dbReference type="InterPro" id="IPR009071">
    <property type="entry name" value="HMG_box_dom"/>
</dbReference>
<dbReference type="GO" id="GO:0043565">
    <property type="term" value="F:sequence-specific DNA binding"/>
    <property type="evidence" value="ECO:0007669"/>
    <property type="project" value="TreeGrafter"/>
</dbReference>
<keyword evidence="8" id="KW-0238">DNA-binding</keyword>
<reference evidence="16" key="1">
    <citation type="submission" date="2025-08" db="UniProtKB">
        <authorList>
            <consortium name="Ensembl"/>
        </authorList>
    </citation>
    <scope>IDENTIFICATION</scope>
</reference>
<keyword evidence="10" id="KW-0539">Nucleus</keyword>
<feature type="region of interest" description="Disordered" evidence="13">
    <location>
        <begin position="64"/>
        <end position="83"/>
    </location>
</feature>
<evidence type="ECO:0000256" key="6">
    <source>
        <dbReference type="ARBA" id="ARBA00022490"/>
    </source>
</evidence>
<dbReference type="InterPro" id="IPR024970">
    <property type="entry name" value="Maelstrom"/>
</dbReference>
<evidence type="ECO:0000259" key="14">
    <source>
        <dbReference type="Pfam" id="PF09011"/>
    </source>
</evidence>
<evidence type="ECO:0000256" key="1">
    <source>
        <dbReference type="ARBA" id="ARBA00004123"/>
    </source>
</evidence>
<dbReference type="AlphaFoldDB" id="A0A8D2N4G8"/>
<evidence type="ECO:0000256" key="12">
    <source>
        <dbReference type="ARBA" id="ARBA00025698"/>
    </source>
</evidence>